<keyword evidence="3" id="KW-1185">Reference proteome</keyword>
<comment type="caution">
    <text evidence="2">The sequence shown here is derived from an EMBL/GenBank/DDBJ whole genome shotgun (WGS) entry which is preliminary data.</text>
</comment>
<dbReference type="AlphaFoldDB" id="A0A2P4YED3"/>
<name>A0A2P4YED3_9STRA</name>
<dbReference type="InterPro" id="IPR009060">
    <property type="entry name" value="UBA-like_sf"/>
</dbReference>
<feature type="domain" description="UBA" evidence="1">
    <location>
        <begin position="1"/>
        <end position="29"/>
    </location>
</feature>
<proteinExistence type="predicted"/>
<accession>A0A2P4YED3</accession>
<organism evidence="2 3">
    <name type="scientific">Phytophthora palmivora</name>
    <dbReference type="NCBI Taxonomy" id="4796"/>
    <lineage>
        <taxon>Eukaryota</taxon>
        <taxon>Sar</taxon>
        <taxon>Stramenopiles</taxon>
        <taxon>Oomycota</taxon>
        <taxon>Peronosporomycetes</taxon>
        <taxon>Peronosporales</taxon>
        <taxon>Peronosporaceae</taxon>
        <taxon>Phytophthora</taxon>
    </lineage>
</organism>
<dbReference type="OrthoDB" id="2684236at2759"/>
<dbReference type="Proteomes" id="UP000237271">
    <property type="component" value="Unassembled WGS sequence"/>
</dbReference>
<dbReference type="SUPFAM" id="SSF46934">
    <property type="entry name" value="UBA-like"/>
    <property type="match status" value="1"/>
</dbReference>
<dbReference type="InterPro" id="IPR015940">
    <property type="entry name" value="UBA"/>
</dbReference>
<dbReference type="Gene3D" id="1.10.8.10">
    <property type="entry name" value="DNA helicase RuvA subunit, C-terminal domain"/>
    <property type="match status" value="1"/>
</dbReference>
<gene>
    <name evidence="2" type="ORF">PHPALM_6612</name>
</gene>
<sequence length="74" mass="7967">MGFSYAGCGLALRENRNNVGLAAQWLLDENNQMKIVAAEEAAASGEVVLSPEEQHEQNIGLLMSLEVSPKRVPA</sequence>
<evidence type="ECO:0000313" key="3">
    <source>
        <dbReference type="Proteomes" id="UP000237271"/>
    </source>
</evidence>
<reference evidence="2 3" key="1">
    <citation type="journal article" date="2017" name="Genome Biol. Evol.">
        <title>Phytophthora megakarya and P. palmivora, closely related causal agents of cacao black pod rot, underwent increases in genome sizes and gene numbers by different mechanisms.</title>
        <authorList>
            <person name="Ali S.S."/>
            <person name="Shao J."/>
            <person name="Lary D.J."/>
            <person name="Kronmiller B."/>
            <person name="Shen D."/>
            <person name="Strem M.D."/>
            <person name="Amoako-Attah I."/>
            <person name="Akrofi A.Y."/>
            <person name="Begoude B.A."/>
            <person name="Ten Hoopen G.M."/>
            <person name="Coulibaly K."/>
            <person name="Kebe B.I."/>
            <person name="Melnick R.L."/>
            <person name="Guiltinan M.J."/>
            <person name="Tyler B.M."/>
            <person name="Meinhardt L.W."/>
            <person name="Bailey B.A."/>
        </authorList>
    </citation>
    <scope>NUCLEOTIDE SEQUENCE [LARGE SCALE GENOMIC DNA]</scope>
    <source>
        <strain evidence="3">sbr112.9</strain>
    </source>
</reference>
<evidence type="ECO:0000259" key="1">
    <source>
        <dbReference type="PROSITE" id="PS50030"/>
    </source>
</evidence>
<dbReference type="EMBL" id="NCKW01003515">
    <property type="protein sequence ID" value="POM76180.1"/>
    <property type="molecule type" value="Genomic_DNA"/>
</dbReference>
<evidence type="ECO:0000313" key="2">
    <source>
        <dbReference type="EMBL" id="POM76180.1"/>
    </source>
</evidence>
<protein>
    <recommendedName>
        <fullName evidence="1">UBA domain-containing protein</fullName>
    </recommendedName>
</protein>
<dbReference type="PROSITE" id="PS50030">
    <property type="entry name" value="UBA"/>
    <property type="match status" value="1"/>
</dbReference>